<dbReference type="Gene3D" id="3.30.70.270">
    <property type="match status" value="1"/>
</dbReference>
<dbReference type="GO" id="GO:0039694">
    <property type="term" value="P:viral RNA genome replication"/>
    <property type="evidence" value="ECO:0007669"/>
    <property type="project" value="InterPro"/>
</dbReference>
<keyword evidence="15" id="KW-1038">Host endoplasmic reticulum</keyword>
<evidence type="ECO:0000256" key="8">
    <source>
        <dbReference type="ARBA" id="ARBA00022695"/>
    </source>
</evidence>
<dbReference type="GO" id="GO:0003723">
    <property type="term" value="F:RNA binding"/>
    <property type="evidence" value="ECO:0007669"/>
    <property type="project" value="InterPro"/>
</dbReference>
<evidence type="ECO:0000256" key="2">
    <source>
        <dbReference type="ARBA" id="ARBA00004517"/>
    </source>
</evidence>
<evidence type="ECO:0000256" key="11">
    <source>
        <dbReference type="ARBA" id="ARBA00022807"/>
    </source>
</evidence>
<evidence type="ECO:0000256" key="5">
    <source>
        <dbReference type="ARBA" id="ARBA00022670"/>
    </source>
</evidence>
<dbReference type="GO" id="GO:0044167">
    <property type="term" value="C:host cell endoplasmic reticulum membrane"/>
    <property type="evidence" value="ECO:0007669"/>
    <property type="project" value="UniProtKB-SubCell"/>
</dbReference>
<evidence type="ECO:0000256" key="6">
    <source>
        <dbReference type="ARBA" id="ARBA00022679"/>
    </source>
</evidence>
<accession>A0AAT9JBF4</accession>
<keyword evidence="10" id="KW-0378">Hydrolase</keyword>
<evidence type="ECO:0000256" key="13">
    <source>
        <dbReference type="ARBA" id="ARBA00022953"/>
    </source>
</evidence>
<dbReference type="GO" id="GO:0005524">
    <property type="term" value="F:ATP binding"/>
    <property type="evidence" value="ECO:0007669"/>
    <property type="project" value="UniProtKB-KW"/>
</dbReference>
<dbReference type="GO" id="GO:0006351">
    <property type="term" value="P:DNA-templated transcription"/>
    <property type="evidence" value="ECO:0007669"/>
    <property type="project" value="InterPro"/>
</dbReference>
<dbReference type="InterPro" id="IPR044067">
    <property type="entry name" value="PCV_3C_PRO"/>
</dbReference>
<keyword evidence="13" id="KW-0693">Viral RNA replication</keyword>
<evidence type="ECO:0000256" key="7">
    <source>
        <dbReference type="ARBA" id="ARBA00022692"/>
    </source>
</evidence>
<dbReference type="GO" id="GO:0003968">
    <property type="term" value="F:RNA-directed RNA polymerase activity"/>
    <property type="evidence" value="ECO:0007669"/>
    <property type="project" value="UniProtKB-KW"/>
</dbReference>
<evidence type="ECO:0000256" key="15">
    <source>
        <dbReference type="ARBA" id="ARBA00023184"/>
    </source>
</evidence>
<dbReference type="GO" id="GO:0003724">
    <property type="term" value="F:RNA helicase activity"/>
    <property type="evidence" value="ECO:0007669"/>
    <property type="project" value="InterPro"/>
</dbReference>
<evidence type="ECO:0000259" key="19">
    <source>
        <dbReference type="PROSITE" id="PS51874"/>
    </source>
</evidence>
<feature type="domain" description="SF3 helicase" evidence="18">
    <location>
        <begin position="673"/>
        <end position="842"/>
    </location>
</feature>
<dbReference type="InterPro" id="IPR001205">
    <property type="entry name" value="RNA-dir_pol_C"/>
</dbReference>
<dbReference type="GO" id="GO:0006508">
    <property type="term" value="P:proteolysis"/>
    <property type="evidence" value="ECO:0007669"/>
    <property type="project" value="UniProtKB-KW"/>
</dbReference>
<evidence type="ECO:0000256" key="9">
    <source>
        <dbReference type="ARBA" id="ARBA00022741"/>
    </source>
</evidence>
<evidence type="ECO:0000259" key="17">
    <source>
        <dbReference type="PROSITE" id="PS50507"/>
    </source>
</evidence>
<evidence type="ECO:0000256" key="1">
    <source>
        <dbReference type="ARBA" id="ARBA00004149"/>
    </source>
</evidence>
<dbReference type="PROSITE" id="PS50507">
    <property type="entry name" value="RDRP_SSRNA_POS"/>
    <property type="match status" value="1"/>
</dbReference>
<comment type="subcellular location">
    <subcellularLocation>
        <location evidence="1">Host endoplasmic reticulum lumen</location>
    </subcellularLocation>
    <subcellularLocation>
        <location evidence="2">Host endoplasmic reticulum membrane</location>
        <topology evidence="2">Single-pass membrane protein</topology>
    </subcellularLocation>
</comment>
<evidence type="ECO:0000256" key="10">
    <source>
        <dbReference type="ARBA" id="ARBA00022801"/>
    </source>
</evidence>
<protein>
    <recommendedName>
        <fullName evidence="3">RNA1 polyprotein</fullName>
    </recommendedName>
    <alternativeName>
        <fullName evidence="16">P1</fullName>
    </alternativeName>
</protein>
<organism evidence="20">
    <name type="scientific">Aloe haircap nepovirus</name>
    <dbReference type="NCBI Taxonomy" id="3115755"/>
    <lineage>
        <taxon>Viruses</taxon>
        <taxon>Riboviria</taxon>
        <taxon>Orthornavirae</taxon>
        <taxon>Pisuviricota</taxon>
        <taxon>Pisoniviricetes</taxon>
        <taxon>Picornavirales</taxon>
        <taxon>Secoviridae</taxon>
        <taxon>Comovirinae</taxon>
        <taxon>Nepovirus</taxon>
    </lineage>
</organism>
<evidence type="ECO:0000259" key="18">
    <source>
        <dbReference type="PROSITE" id="PS51218"/>
    </source>
</evidence>
<evidence type="ECO:0000256" key="12">
    <source>
        <dbReference type="ARBA" id="ARBA00022840"/>
    </source>
</evidence>
<keyword evidence="7" id="KW-0812">Transmembrane</keyword>
<reference evidence="20" key="2">
    <citation type="journal article" date="2024" name="Arch. Virol.">
        <title>Probing of plant transcriptomes reveals the hidden genetic diversity of the family Secoviridae.</title>
        <authorList>
            <person name="Sidharthan V.K."/>
            <person name="Reddy V."/>
            <person name="Kiran G."/>
            <person name="Rajeswari V."/>
            <person name="Baranwal V.K."/>
            <person name="Kumar M.K."/>
            <person name="Kumar K.S."/>
        </authorList>
    </citation>
    <scope>NUCLEOTIDE SEQUENCE</scope>
    <source>
        <strain evidence="20">Pog alo</strain>
    </source>
</reference>
<evidence type="ECO:0000256" key="4">
    <source>
        <dbReference type="ARBA" id="ARBA00022484"/>
    </source>
</evidence>
<dbReference type="GO" id="GO:0044166">
    <property type="term" value="C:host cell endoplasmic reticulum lumen"/>
    <property type="evidence" value="ECO:0007669"/>
    <property type="project" value="UniProtKB-SubCell"/>
</dbReference>
<keyword evidence="9" id="KW-0547">Nucleotide-binding</keyword>
<sequence>MATIKCGDVVFRPRIVVEEMKLLHRMMNMPCNKILFSLAKVANLKPTVVFRAAANGVILFNFEEAQFALQSGELVSVFEAANAVRCFQRIHAHSCKNGLAYFRREVAKKSAAHAQRCEKRKQLRLREFARVALREIDGAATPTKQELHFAKLMQELAQKQCVFTAERIAELKERRRKRQHLKAAKLRLQELLNPVLIDAQGASIPAGRTCGTRRVVREMVHTSSLHCMRVAKMSLPDKVKAFFQVPTVLKERLARRILHLHKLVKDVCLFAPLILFVENYTDKKCKQLIGEYDQDIAAWSAAASDHTVNGAMQWIKNTASAISAYVPTIGGASTAAKDVIDYAAAKAQSCVGSVEDMVSRGTRALGATIFECIKEQFYACIGPFLGTLTFARDEIDKYWQYIKGWATKMWDSMPIEALVMYDCTWWALAIMLSAGVITLVEKILVSAGLSVGFGALRKAFLVLIWGRFFRQVSDLTGTTTILTLTIHSLLNGMFNGPAIIQASTVCPQKYFDYISAMGKAGNNEDQTCNSSLFDIPLEFLQTLGTGLCSGPLKTLQYLGKYGQALDQIRKGKDTMKEFMGYTFDVFADAMDNISGKKHSFFRNIKTLTQINIVKWIEKSQRVILESHTTAITDRILFEEVTRLLYQGMELQSALAGADRVTTLDYSRLVGELVRNLSELRKRCARIGRFVGRRKEPFWVYIYGKSHCGKSLFMEEVTRRLLTDGGFAPEDIYSKNARDAYWSGYFQNACVQVDDISACKTQPSLESEMLQLVGSKAYGLSVAELEGKGMMFDSPFIITTSNVFTAPTQAEILDKEAYNNRRSVVVQCRRTPNVDFDPTDPTLSCEARLVDRCDETPITEWANCMVTLAEIVHLASEQQTRETLLQKNYIDRNNRRNPVQFTGYTFLKEKCQNLPGQIACDGVLYDLHTDGTATISRDVPNVGYEDLCIGLTDSWHQSFEGDVCGGMLKAFMISLMEDPCRVESVARLSKESPNSSREFFMSLPLLERVYLRLVQKNLDRVQTQPELCFNISIKELIMSAMKSSYEKIKRNGGQLLCILAAFVILYLLFYKFFAAFKAFVAGGFGASMYDTLTQLNVNAGSISSIYSSSANGSIYSSHNMPIYYRGRTDSTLNSGGGEDYLSDLLAWITLKDGRLVSCIRYGARRVFLTAHQAFAIPDGAVVHCSYVGTREKVIKSVGMVWRHAKIQKFPGTEAVLYTDPVLSPMPAGRMSAFDVDIARLPKLISINAVVVKQKRYMSVQGPEFENLDPLQPLENRWSSQATLNKTMQGINDAAYGGNYRNELPQSISSNCQTSREDCGAIITTMFEGRRVVIGMHVASGLNRSGHFVSTSCLIPEVLEHTCNSFIPMIEEEGVCTKGYRKLGWIPNIANRPYNSGNTMFHPVPEDMQYVPDNLYDRLDDDTVVPVVVETKIPAILSGKDKRIPEGISYDPLVQGMKKFAEPMKMLDDGLCSEIMDDISQTWYDCFHDLEDVSDEVAINGSEEKFFDALCMQTSEGWPHIKNRRVGESGKHRFFETDEISGLRYLKPNTSVSKAYAELQELAMEQVPNLVCCETPKDECLPRRKIYSHPKTRLFSILPLEFNLLLRKKYLSFAAALQAHRDVLPTQVGIDAYSREWAGLYQRLRSKNEVAINCDYSSFDGLLTAQVLGHMGHAINKMYKDSDVSKKQRWNLLMAIINRRSIAGSQVYEVWAGIPSGCSLTVLLNSIFNEFLIRYTWKITITGVARESFSTYVTLLVYGDDNLIAVHPDFLPKFNGQLIQDELHKIGVAITDGTDKLAVGLKEKPLSHLDFLKRRFKQMDDGTVYAPLDLSSIFTSLQNVTLGAGSIPLALQQNVHTVLIELYLHQREDWFTDVRDFYVRTQGWVNLPTWRAVHAFHREHMTGIAPWAPHRVMDIPIEGDQLHRAMHSQGDGKFCTMIGERVHICGQNWRVVDPDHQYVVSMIPLKNGEDQCGMYVSVDHCFDGRGRLPTPKWGGKFRSGNSGTFQIIKAMYREGKQIYFRSDPLYTTSWIAAINFAMAMNMDYDAMINLYHNVKPDGAIPIYAYFGSGYNKDKNNANFYVPPAMREDRRKW</sequence>
<dbReference type="Pfam" id="PF00680">
    <property type="entry name" value="RdRP_1"/>
    <property type="match status" value="1"/>
</dbReference>
<keyword evidence="14" id="KW-1133">Transmembrane helix</keyword>
<keyword evidence="4" id="KW-0696">RNA-directed RNA polymerase</keyword>
<dbReference type="PROSITE" id="PS51218">
    <property type="entry name" value="SF3_HELICASE_2"/>
    <property type="match status" value="1"/>
</dbReference>
<keyword evidence="5" id="KW-0645">Protease</keyword>
<dbReference type="InterPro" id="IPR014759">
    <property type="entry name" value="Helicase_SF3_ssRNA_vir"/>
</dbReference>
<feature type="domain" description="Peptidase C3" evidence="19">
    <location>
        <begin position="1130"/>
        <end position="1360"/>
    </location>
</feature>
<dbReference type="PROSITE" id="PS51874">
    <property type="entry name" value="PCV_3C_PRO"/>
    <property type="match status" value="1"/>
</dbReference>
<keyword evidence="14" id="KW-0472">Membrane</keyword>
<dbReference type="InterPro" id="IPR007094">
    <property type="entry name" value="RNA-dir_pol_PSvirus"/>
</dbReference>
<dbReference type="Pfam" id="PF00910">
    <property type="entry name" value="RNA_helicase"/>
    <property type="match status" value="1"/>
</dbReference>
<evidence type="ECO:0000313" key="20">
    <source>
        <dbReference type="EMBL" id="DBA54725.1"/>
    </source>
</evidence>
<dbReference type="InterPro" id="IPR043502">
    <property type="entry name" value="DNA/RNA_pol_sf"/>
</dbReference>
<reference evidence="20" key="1">
    <citation type="submission" date="2023-11" db="EMBL/GenBank/DDBJ databases">
        <authorList>
            <person name="Sidharthan V.K."/>
            <person name="Reddy V."/>
            <person name="Kiran G."/>
            <person name="Rajeswari V."/>
            <person name="Baranwal V.K."/>
        </authorList>
    </citation>
    <scope>NUCLEOTIDE SEQUENCE</scope>
    <source>
        <strain evidence="20">Pog alo</strain>
    </source>
</reference>
<dbReference type="GO" id="GO:0004197">
    <property type="term" value="F:cysteine-type endopeptidase activity"/>
    <property type="evidence" value="ECO:0007669"/>
    <property type="project" value="InterPro"/>
</dbReference>
<evidence type="ECO:0000256" key="3">
    <source>
        <dbReference type="ARBA" id="ARBA00020936"/>
    </source>
</evidence>
<keyword evidence="6" id="KW-0808">Transferase</keyword>
<dbReference type="EMBL" id="BK065056">
    <property type="protein sequence ID" value="DBA54725.1"/>
    <property type="molecule type" value="Genomic_RNA"/>
</dbReference>
<feature type="domain" description="RdRp catalytic" evidence="17">
    <location>
        <begin position="1647"/>
        <end position="1772"/>
    </location>
</feature>
<name>A0AAT9JBF4_9SECO</name>
<evidence type="ECO:0000256" key="14">
    <source>
        <dbReference type="ARBA" id="ARBA00022989"/>
    </source>
</evidence>
<dbReference type="SUPFAM" id="SSF56672">
    <property type="entry name" value="DNA/RNA polymerases"/>
    <property type="match status" value="1"/>
</dbReference>
<keyword evidence="12" id="KW-0067">ATP-binding</keyword>
<dbReference type="InterPro" id="IPR043128">
    <property type="entry name" value="Rev_trsase/Diguanyl_cyclase"/>
</dbReference>
<keyword evidence="8" id="KW-0548">Nucleotidyltransferase</keyword>
<proteinExistence type="predicted"/>
<keyword evidence="11" id="KW-0788">Thiol protease</keyword>
<evidence type="ECO:0000256" key="16">
    <source>
        <dbReference type="ARBA" id="ARBA00031919"/>
    </source>
</evidence>
<dbReference type="InterPro" id="IPR000605">
    <property type="entry name" value="Helicase_SF3_ssDNA/RNA_vir"/>
</dbReference>